<dbReference type="PIRSF" id="PIRSF001589">
    <property type="entry name" value="Asn_synthetase_glu-h"/>
    <property type="match status" value="1"/>
</dbReference>
<evidence type="ECO:0000256" key="2">
    <source>
        <dbReference type="ARBA" id="ARBA00005752"/>
    </source>
</evidence>
<keyword evidence="8" id="KW-0061">Asparagine biosynthesis</keyword>
<dbReference type="InterPro" id="IPR017932">
    <property type="entry name" value="GATase_2_dom"/>
</dbReference>
<dbReference type="RefSeq" id="WP_013629743.1">
    <property type="nucleotide sequence ID" value="NC_015174.1"/>
</dbReference>
<proteinExistence type="inferred from homology"/>
<accession>F0SM69</accession>
<name>F0SM69_RUBBR</name>
<keyword evidence="4 9" id="KW-0547">Nucleotide-binding</keyword>
<dbReference type="Pfam" id="PF00733">
    <property type="entry name" value="Asn_synthase"/>
    <property type="match status" value="1"/>
</dbReference>
<feature type="binding site" evidence="9">
    <location>
        <position position="306"/>
    </location>
    <ligand>
        <name>ATP</name>
        <dbReference type="ChEBI" id="CHEBI:30616"/>
    </ligand>
</feature>
<dbReference type="InterPro" id="IPR033738">
    <property type="entry name" value="AsnB_N"/>
</dbReference>
<feature type="active site" description="For GATase activity" evidence="8">
    <location>
        <position position="2"/>
    </location>
</feature>
<evidence type="ECO:0000256" key="8">
    <source>
        <dbReference type="PIRSR" id="PIRSR001589-1"/>
    </source>
</evidence>
<evidence type="ECO:0000313" key="13">
    <source>
        <dbReference type="Proteomes" id="UP000006860"/>
    </source>
</evidence>
<dbReference type="InterPro" id="IPR006426">
    <property type="entry name" value="Asn_synth_AEB"/>
</dbReference>
<keyword evidence="13" id="KW-1185">Reference proteome</keyword>
<dbReference type="SUPFAM" id="SSF52402">
    <property type="entry name" value="Adenine nucleotide alpha hydrolases-like"/>
    <property type="match status" value="1"/>
</dbReference>
<dbReference type="HOGENOM" id="CLU_014658_3_1_0"/>
<keyword evidence="12" id="KW-0436">Ligase</keyword>
<evidence type="ECO:0000256" key="6">
    <source>
        <dbReference type="ARBA" id="ARBA00022962"/>
    </source>
</evidence>
<dbReference type="OrthoDB" id="9763290at2"/>
<comment type="similarity">
    <text evidence="2">Belongs to the asparagine synthetase family.</text>
</comment>
<dbReference type="eggNOG" id="COG0367">
    <property type="taxonomic scope" value="Bacteria"/>
</dbReference>
<keyword evidence="5 9" id="KW-0067">ATP-binding</keyword>
<dbReference type="NCBIfam" id="TIGR01536">
    <property type="entry name" value="asn_synth_AEB"/>
    <property type="match status" value="1"/>
</dbReference>
<reference evidence="13" key="1">
    <citation type="submission" date="2011-02" db="EMBL/GenBank/DDBJ databases">
        <title>The complete genome of Planctomyces brasiliensis DSM 5305.</title>
        <authorList>
            <person name="Lucas S."/>
            <person name="Copeland A."/>
            <person name="Lapidus A."/>
            <person name="Bruce D."/>
            <person name="Goodwin L."/>
            <person name="Pitluck S."/>
            <person name="Kyrpides N."/>
            <person name="Mavromatis K."/>
            <person name="Pagani I."/>
            <person name="Ivanova N."/>
            <person name="Ovchinnikova G."/>
            <person name="Lu M."/>
            <person name="Detter J.C."/>
            <person name="Han C."/>
            <person name="Land M."/>
            <person name="Hauser L."/>
            <person name="Markowitz V."/>
            <person name="Cheng J.-F."/>
            <person name="Hugenholtz P."/>
            <person name="Woyke T."/>
            <person name="Wu D."/>
            <person name="Tindall B."/>
            <person name="Pomrenke H.G."/>
            <person name="Brambilla E."/>
            <person name="Klenk H.-P."/>
            <person name="Eisen J.A."/>
        </authorList>
    </citation>
    <scope>NUCLEOTIDE SEQUENCE [LARGE SCALE GENOMIC DNA]</scope>
    <source>
        <strain evidence="13">ATCC 49424 / DSM 5305 / JCM 21570 / NBRC 103401 / IFAM 1448</strain>
    </source>
</reference>
<comment type="catalytic activity">
    <reaction evidence="7">
        <text>L-aspartate + L-glutamine + ATP + H2O = L-asparagine + L-glutamate + AMP + diphosphate + H(+)</text>
        <dbReference type="Rhea" id="RHEA:12228"/>
        <dbReference type="ChEBI" id="CHEBI:15377"/>
        <dbReference type="ChEBI" id="CHEBI:15378"/>
        <dbReference type="ChEBI" id="CHEBI:29985"/>
        <dbReference type="ChEBI" id="CHEBI:29991"/>
        <dbReference type="ChEBI" id="CHEBI:30616"/>
        <dbReference type="ChEBI" id="CHEBI:33019"/>
        <dbReference type="ChEBI" id="CHEBI:58048"/>
        <dbReference type="ChEBI" id="CHEBI:58359"/>
        <dbReference type="ChEBI" id="CHEBI:456215"/>
        <dbReference type="EC" id="6.3.5.4"/>
    </reaction>
</comment>
<dbReference type="SUPFAM" id="SSF56235">
    <property type="entry name" value="N-terminal nucleophile aminohydrolases (Ntn hydrolases)"/>
    <property type="match status" value="1"/>
</dbReference>
<evidence type="ECO:0000256" key="10">
    <source>
        <dbReference type="PIRSR" id="PIRSR001589-3"/>
    </source>
</evidence>
<evidence type="ECO:0000259" key="11">
    <source>
        <dbReference type="PROSITE" id="PS51278"/>
    </source>
</evidence>
<dbReference type="GO" id="GO:0005524">
    <property type="term" value="F:ATP binding"/>
    <property type="evidence" value="ECO:0007669"/>
    <property type="project" value="UniProtKB-KW"/>
</dbReference>
<dbReference type="Pfam" id="PF13537">
    <property type="entry name" value="GATase_7"/>
    <property type="match status" value="1"/>
</dbReference>
<evidence type="ECO:0000256" key="3">
    <source>
        <dbReference type="ARBA" id="ARBA00012737"/>
    </source>
</evidence>
<evidence type="ECO:0000256" key="5">
    <source>
        <dbReference type="ARBA" id="ARBA00022840"/>
    </source>
</evidence>
<dbReference type="Proteomes" id="UP000006860">
    <property type="component" value="Chromosome"/>
</dbReference>
<dbReference type="PANTHER" id="PTHR43284">
    <property type="entry name" value="ASPARAGINE SYNTHETASE (GLUTAMINE-HYDROLYZING)"/>
    <property type="match status" value="1"/>
</dbReference>
<evidence type="ECO:0000256" key="1">
    <source>
        <dbReference type="ARBA" id="ARBA00005187"/>
    </source>
</evidence>
<feature type="domain" description="Glutamine amidotransferase type-2" evidence="11">
    <location>
        <begin position="2"/>
        <end position="222"/>
    </location>
</feature>
<dbReference type="KEGG" id="pbs:Plabr_3427"/>
<dbReference type="CDD" id="cd01991">
    <property type="entry name" value="Asn_synthase_B_C"/>
    <property type="match status" value="1"/>
</dbReference>
<dbReference type="EC" id="6.3.5.4" evidence="3"/>
<dbReference type="PROSITE" id="PS51278">
    <property type="entry name" value="GATASE_TYPE_2"/>
    <property type="match status" value="1"/>
</dbReference>
<dbReference type="InterPro" id="IPR029055">
    <property type="entry name" value="Ntn_hydrolases_N"/>
</dbReference>
<dbReference type="GO" id="GO:0004066">
    <property type="term" value="F:asparagine synthase (glutamine-hydrolyzing) activity"/>
    <property type="evidence" value="ECO:0007669"/>
    <property type="project" value="UniProtKB-EC"/>
</dbReference>
<evidence type="ECO:0000313" key="12">
    <source>
        <dbReference type="EMBL" id="ADY61024.1"/>
    </source>
</evidence>
<evidence type="ECO:0000256" key="4">
    <source>
        <dbReference type="ARBA" id="ARBA00022741"/>
    </source>
</evidence>
<evidence type="ECO:0000256" key="7">
    <source>
        <dbReference type="ARBA" id="ARBA00048741"/>
    </source>
</evidence>
<organism evidence="12 13">
    <name type="scientific">Rubinisphaera brasiliensis (strain ATCC 49424 / DSM 5305 / JCM 21570 / IAM 15109 / NBRC 103401 / IFAM 1448)</name>
    <name type="common">Planctomyces brasiliensis</name>
    <dbReference type="NCBI Taxonomy" id="756272"/>
    <lineage>
        <taxon>Bacteria</taxon>
        <taxon>Pseudomonadati</taxon>
        <taxon>Planctomycetota</taxon>
        <taxon>Planctomycetia</taxon>
        <taxon>Planctomycetales</taxon>
        <taxon>Planctomycetaceae</taxon>
        <taxon>Rubinisphaera</taxon>
    </lineage>
</organism>
<dbReference type="PANTHER" id="PTHR43284:SF1">
    <property type="entry name" value="ASPARAGINE SYNTHETASE"/>
    <property type="match status" value="1"/>
</dbReference>
<dbReference type="InterPro" id="IPR001962">
    <property type="entry name" value="Asn_synthase"/>
</dbReference>
<dbReference type="AlphaFoldDB" id="F0SM69"/>
<dbReference type="EMBL" id="CP002546">
    <property type="protein sequence ID" value="ADY61024.1"/>
    <property type="molecule type" value="Genomic_DNA"/>
</dbReference>
<feature type="site" description="Important for beta-aspartyl-AMP intermediate formation" evidence="10">
    <location>
        <position position="380"/>
    </location>
</feature>
<keyword evidence="6 8" id="KW-0315">Glutamine amidotransferase</keyword>
<protein>
    <recommendedName>
        <fullName evidence="3">asparagine synthase (glutamine-hydrolyzing)</fullName>
        <ecNumber evidence="3">6.3.5.4</ecNumber>
    </recommendedName>
</protein>
<dbReference type="GO" id="GO:0005829">
    <property type="term" value="C:cytosol"/>
    <property type="evidence" value="ECO:0007669"/>
    <property type="project" value="TreeGrafter"/>
</dbReference>
<dbReference type="CDD" id="cd00712">
    <property type="entry name" value="AsnB"/>
    <property type="match status" value="1"/>
</dbReference>
<dbReference type="Gene3D" id="3.40.50.620">
    <property type="entry name" value="HUPs"/>
    <property type="match status" value="1"/>
</dbReference>
<dbReference type="Gene3D" id="3.60.20.10">
    <property type="entry name" value="Glutamine Phosphoribosylpyrophosphate, subunit 1, domain 1"/>
    <property type="match status" value="1"/>
</dbReference>
<dbReference type="STRING" id="756272.Plabr_3427"/>
<sequence>MCGITGAVWQRGEQPVSADQLERMTTALTHRGPDASGHYSGQTAAAEVALGHRRLSIIDVAQGQQPLCNEDKTVWVSFNGEIYNYRELMPKLKAQGHRFQSECDTEVLVHLYEEHGPGMLEHLRGMFAFAIWDERQGRLFVARDRFGQKPLYFHRKPGDGTAARFAFASELKALLQLIPGPHALNPRALDRYLTLQYVPQPDCMLEGFQKLPAGHYALWERGELQIQEYWRPPFPTTDVKYREGVKSRRTMSSVCEQLRTLLTEATRLRLRSDVPLGAFLSGGIDSTIIAALAQRELGRPLQTFSIGFPHPEYDETEFARMAAGAIGTDHREEHVTPSILDLLPKLVWHYDEPFADSSAVPTFVLSEMTRRSVTVALTGDGGDELFGGYDRYRAVELASRFDQLPFPLRGILASRIWQNLPSSLEYRSFSRRLKRFQASAAQPPMLRYLEWISQFKQQERASLYTPEFASRLRGSDSLAWLEQLYTQFPKGSMAERTTAIEQLSYLPGDILTKVDIASMANSLECRSPFLDHAVGEFAATLPFAFKRRGKIGKVVMREAFADLIPEPILHRKKMGFGVPIDHWFRNELSGVIDSVLLSERSLDRGLFRPEAVRTLINEHRESKRDHAYKLWSLLMLELWQRTYFDQPPPLQALSAESLL</sequence>
<comment type="pathway">
    <text evidence="1">Amino-acid biosynthesis; L-asparagine biosynthesis; L-asparagine from L-aspartate (L-Gln route): step 1/1.</text>
</comment>
<keyword evidence="8" id="KW-0028">Amino-acid biosynthesis</keyword>
<evidence type="ECO:0000256" key="9">
    <source>
        <dbReference type="PIRSR" id="PIRSR001589-2"/>
    </source>
</evidence>
<dbReference type="InterPro" id="IPR014729">
    <property type="entry name" value="Rossmann-like_a/b/a_fold"/>
</dbReference>
<dbReference type="InterPro" id="IPR051786">
    <property type="entry name" value="ASN_synthetase/amidase"/>
</dbReference>
<dbReference type="GO" id="GO:0006529">
    <property type="term" value="P:asparagine biosynthetic process"/>
    <property type="evidence" value="ECO:0007669"/>
    <property type="project" value="UniProtKB-KW"/>
</dbReference>
<gene>
    <name evidence="12" type="ordered locus">Plabr_3427</name>
</gene>
<feature type="binding site" evidence="9">
    <location>
        <position position="104"/>
    </location>
    <ligand>
        <name>L-glutamine</name>
        <dbReference type="ChEBI" id="CHEBI:58359"/>
    </ligand>
</feature>